<comment type="caution">
    <text evidence="2">The sequence shown here is derived from an EMBL/GenBank/DDBJ whole genome shotgun (WGS) entry which is preliminary data.</text>
</comment>
<dbReference type="RefSeq" id="WP_345437845.1">
    <property type="nucleotide sequence ID" value="NZ_BAABHK010000014.1"/>
</dbReference>
<keyword evidence="3" id="KW-1185">Reference proteome</keyword>
<protein>
    <recommendedName>
        <fullName evidence="1">P68 RBP/TagC-like beta-propeller domain-containing protein</fullName>
    </recommendedName>
</protein>
<reference evidence="3" key="1">
    <citation type="journal article" date="2019" name="Int. J. Syst. Evol. Microbiol.">
        <title>The Global Catalogue of Microorganisms (GCM) 10K type strain sequencing project: providing services to taxonomists for standard genome sequencing and annotation.</title>
        <authorList>
            <consortium name="The Broad Institute Genomics Platform"/>
            <consortium name="The Broad Institute Genome Sequencing Center for Infectious Disease"/>
            <person name="Wu L."/>
            <person name="Ma J."/>
        </authorList>
    </citation>
    <scope>NUCLEOTIDE SEQUENCE [LARGE SCALE GENOMIC DNA]</scope>
    <source>
        <strain evidence="3">JCM 17939</strain>
    </source>
</reference>
<organism evidence="2 3">
    <name type="scientific">Actinoallomurus vinaceus</name>
    <dbReference type="NCBI Taxonomy" id="1080074"/>
    <lineage>
        <taxon>Bacteria</taxon>
        <taxon>Bacillati</taxon>
        <taxon>Actinomycetota</taxon>
        <taxon>Actinomycetes</taxon>
        <taxon>Streptosporangiales</taxon>
        <taxon>Thermomonosporaceae</taxon>
        <taxon>Actinoallomurus</taxon>
    </lineage>
</organism>
<dbReference type="EMBL" id="BAABHK010000014">
    <property type="protein sequence ID" value="GAA4634871.1"/>
    <property type="molecule type" value="Genomic_DNA"/>
</dbReference>
<dbReference type="Proteomes" id="UP001501442">
    <property type="component" value="Unassembled WGS sequence"/>
</dbReference>
<evidence type="ECO:0000259" key="1">
    <source>
        <dbReference type="Pfam" id="PF21311"/>
    </source>
</evidence>
<gene>
    <name evidence="2" type="ORF">GCM10023196_078150</name>
</gene>
<feature type="domain" description="P68 RBP/TagC-like beta-propeller" evidence="1">
    <location>
        <begin position="27"/>
        <end position="257"/>
    </location>
</feature>
<dbReference type="InterPro" id="IPR048799">
    <property type="entry name" value="P68_RBP_TagC-like_beta-prop"/>
</dbReference>
<name>A0ABP8UQT9_9ACTN</name>
<evidence type="ECO:0000313" key="2">
    <source>
        <dbReference type="EMBL" id="GAA4634871.1"/>
    </source>
</evidence>
<sequence>MFANRSGLAASPTLLFRNKPLTGSRAAQSFAFDNAHRRIYVAQRGSGATSDGNLYLNQLDWSGKRLGHMTLKGFGHGVSIGLEVNGSTPYLWTEVDVDPKTGRGRHIARFKYVAGRTLTSTSSALRKFAPVPGAKAETVSIDQTYKRIILRYFNATGTHYATYDLTAFQKKHVFTKVYADVKEPSWMKAPDFQGYTTYGRRLYMVQGTAYGTGNPRSGKGNTVLTSVNLATGRVEQRQVRTTVGYSLYVREPEGLAIQVVNGVPRVCIGFSSTATATGKTRLFTVYAKVRPV</sequence>
<evidence type="ECO:0000313" key="3">
    <source>
        <dbReference type="Proteomes" id="UP001501442"/>
    </source>
</evidence>
<dbReference type="Pfam" id="PF21311">
    <property type="entry name" value="Phage_RBD_prop"/>
    <property type="match status" value="1"/>
</dbReference>
<accession>A0ABP8UQT9</accession>
<proteinExistence type="predicted"/>